<feature type="compositionally biased region" description="Basic and acidic residues" evidence="1">
    <location>
        <begin position="23"/>
        <end position="32"/>
    </location>
</feature>
<accession>A0ABX7L828</accession>
<protein>
    <submittedName>
        <fullName evidence="2">Uncharacterized protein</fullName>
    </submittedName>
</protein>
<dbReference type="Proteomes" id="UP000663452">
    <property type="component" value="Chromosome"/>
</dbReference>
<dbReference type="EMBL" id="CP070969">
    <property type="protein sequence ID" value="QSF43533.1"/>
    <property type="molecule type" value="Genomic_DNA"/>
</dbReference>
<evidence type="ECO:0000313" key="3">
    <source>
        <dbReference type="Proteomes" id="UP000663452"/>
    </source>
</evidence>
<feature type="region of interest" description="Disordered" evidence="1">
    <location>
        <begin position="1"/>
        <end position="32"/>
    </location>
</feature>
<sequence>MARPAGNKNADANAEVPQIQGDTKVDSTQEENKQLKREINDLKAMFQQLMSTVQSQNEAKVVTPIIEEEDEYSTIDIQPNQLIKVTSLFYGGMVLRGSNNKRIPFEKFGVTLPVSYEDLNYICSNHRKLAEEGCFYIHDKNVIKALYLEDNYKNIVNKQTIESIITLSDQQITDIITNLTPALRFTVEDIVIQGIISNDRRYGDRNKIDLISRLCDKNLSKIAQERIDNN</sequence>
<name>A0ABX7L828_9BACL</name>
<organism evidence="2 3">
    <name type="scientific">Paenibacillus tianjinensis</name>
    <dbReference type="NCBI Taxonomy" id="2810347"/>
    <lineage>
        <taxon>Bacteria</taxon>
        <taxon>Bacillati</taxon>
        <taxon>Bacillota</taxon>
        <taxon>Bacilli</taxon>
        <taxon>Bacillales</taxon>
        <taxon>Paenibacillaceae</taxon>
        <taxon>Paenibacillus</taxon>
    </lineage>
</organism>
<reference evidence="2 3" key="1">
    <citation type="submission" date="2021-02" db="EMBL/GenBank/DDBJ databases">
        <title>Paenibacillus tianjinensis sp. nov.</title>
        <authorList>
            <person name="Liu H."/>
        </authorList>
    </citation>
    <scope>NUCLEOTIDE SEQUENCE [LARGE SCALE GENOMIC DNA]</scope>
    <source>
        <strain evidence="2 3">TB2019</strain>
    </source>
</reference>
<dbReference type="RefSeq" id="WP_206101166.1">
    <property type="nucleotide sequence ID" value="NZ_CP070969.1"/>
</dbReference>
<evidence type="ECO:0000313" key="2">
    <source>
        <dbReference type="EMBL" id="QSF43533.1"/>
    </source>
</evidence>
<keyword evidence="3" id="KW-1185">Reference proteome</keyword>
<evidence type="ECO:0000256" key="1">
    <source>
        <dbReference type="SAM" id="MobiDB-lite"/>
    </source>
</evidence>
<proteinExistence type="predicted"/>
<gene>
    <name evidence="2" type="ORF">JRJ22_19930</name>
</gene>